<dbReference type="Proteomes" id="UP000596977">
    <property type="component" value="Unassembled WGS sequence"/>
</dbReference>
<sequence length="72" mass="8048">MFPAKAWQFHLVFARILGPYGSAWRAGESGVTGLAELIATRDIDFWVEIRTAWLTRNQSGSRDAPGMALLRL</sequence>
<evidence type="ECO:0000313" key="1">
    <source>
        <dbReference type="EMBL" id="GGA50375.1"/>
    </source>
</evidence>
<protein>
    <submittedName>
        <fullName evidence="1">Uncharacterized protein</fullName>
    </submittedName>
</protein>
<dbReference type="EMBL" id="BMKB01000003">
    <property type="protein sequence ID" value="GGA50375.1"/>
    <property type="molecule type" value="Genomic_DNA"/>
</dbReference>
<organism evidence="1 2">
    <name type="scientific">Pelagibacterium lentulum</name>
    <dbReference type="NCBI Taxonomy" id="2029865"/>
    <lineage>
        <taxon>Bacteria</taxon>
        <taxon>Pseudomonadati</taxon>
        <taxon>Pseudomonadota</taxon>
        <taxon>Alphaproteobacteria</taxon>
        <taxon>Hyphomicrobiales</taxon>
        <taxon>Devosiaceae</taxon>
        <taxon>Pelagibacterium</taxon>
    </lineage>
</organism>
<accession>A0A916RBB5</accession>
<name>A0A916RBB5_9HYPH</name>
<comment type="caution">
    <text evidence="1">The sequence shown here is derived from an EMBL/GenBank/DDBJ whole genome shotgun (WGS) entry which is preliminary data.</text>
</comment>
<dbReference type="AlphaFoldDB" id="A0A916RBB5"/>
<evidence type="ECO:0000313" key="2">
    <source>
        <dbReference type="Proteomes" id="UP000596977"/>
    </source>
</evidence>
<keyword evidence="2" id="KW-1185">Reference proteome</keyword>
<reference evidence="1 2" key="1">
    <citation type="journal article" date="2014" name="Int. J. Syst. Evol. Microbiol.">
        <title>Complete genome sequence of Corynebacterium casei LMG S-19264T (=DSM 44701T), isolated from a smear-ripened cheese.</title>
        <authorList>
            <consortium name="US DOE Joint Genome Institute (JGI-PGF)"/>
            <person name="Walter F."/>
            <person name="Albersmeier A."/>
            <person name="Kalinowski J."/>
            <person name="Ruckert C."/>
        </authorList>
    </citation>
    <scope>NUCLEOTIDE SEQUENCE [LARGE SCALE GENOMIC DNA]</scope>
    <source>
        <strain evidence="1 2">CGMCC 1.15896</strain>
    </source>
</reference>
<proteinExistence type="predicted"/>
<gene>
    <name evidence="1" type="ORF">GCM10011499_20370</name>
</gene>